<accession>G7ZUR2</accession>
<sequence length="78" mass="8758">MSSFPFSCRDAPTDHTDVQAHNTLSLCGLKQSPRVWFGKFNTIVNSLLKRHLSNEFHTKDLGKLCYFLGIEVACSIQG</sequence>
<dbReference type="EMBL" id="KL402769">
    <property type="protein sequence ID" value="KEH17104.1"/>
    <property type="molecule type" value="Genomic_DNA"/>
</dbReference>
<evidence type="ECO:0000313" key="1">
    <source>
        <dbReference type="EMBL" id="KEH17104.1"/>
    </source>
</evidence>
<reference evidence="1 3" key="1">
    <citation type="journal article" date="2011" name="Nature">
        <title>The Medicago genome provides insight into the evolution of rhizobial symbioses.</title>
        <authorList>
            <person name="Young N.D."/>
            <person name="Debelle F."/>
            <person name="Oldroyd G.E."/>
            <person name="Geurts R."/>
            <person name="Cannon S.B."/>
            <person name="Udvardi M.K."/>
            <person name="Benedito V.A."/>
            <person name="Mayer K.F."/>
            <person name="Gouzy J."/>
            <person name="Schoof H."/>
            <person name="Van de Peer Y."/>
            <person name="Proost S."/>
            <person name="Cook D.R."/>
            <person name="Meyers B.C."/>
            <person name="Spannagl M."/>
            <person name="Cheung F."/>
            <person name="De Mita S."/>
            <person name="Krishnakumar V."/>
            <person name="Gundlach H."/>
            <person name="Zhou S."/>
            <person name="Mudge J."/>
            <person name="Bharti A.K."/>
            <person name="Murray J.D."/>
            <person name="Naoumkina M.A."/>
            <person name="Rosen B."/>
            <person name="Silverstein K.A."/>
            <person name="Tang H."/>
            <person name="Rombauts S."/>
            <person name="Zhao P.X."/>
            <person name="Zhou P."/>
            <person name="Barbe V."/>
            <person name="Bardou P."/>
            <person name="Bechner M."/>
            <person name="Bellec A."/>
            <person name="Berger A."/>
            <person name="Berges H."/>
            <person name="Bidwell S."/>
            <person name="Bisseling T."/>
            <person name="Choisne N."/>
            <person name="Couloux A."/>
            <person name="Denny R."/>
            <person name="Deshpande S."/>
            <person name="Dai X."/>
            <person name="Doyle J.J."/>
            <person name="Dudez A.M."/>
            <person name="Farmer A.D."/>
            <person name="Fouteau S."/>
            <person name="Franken C."/>
            <person name="Gibelin C."/>
            <person name="Gish J."/>
            <person name="Goldstein S."/>
            <person name="Gonzalez A.J."/>
            <person name="Green P.J."/>
            <person name="Hallab A."/>
            <person name="Hartog M."/>
            <person name="Hua A."/>
            <person name="Humphray S.J."/>
            <person name="Jeong D.H."/>
            <person name="Jing Y."/>
            <person name="Jocker A."/>
            <person name="Kenton S.M."/>
            <person name="Kim D.J."/>
            <person name="Klee K."/>
            <person name="Lai H."/>
            <person name="Lang C."/>
            <person name="Lin S."/>
            <person name="Macmil S.L."/>
            <person name="Magdelenat G."/>
            <person name="Matthews L."/>
            <person name="McCorrison J."/>
            <person name="Monaghan E.L."/>
            <person name="Mun J.H."/>
            <person name="Najar F.Z."/>
            <person name="Nicholson C."/>
            <person name="Noirot C."/>
            <person name="O'Bleness M."/>
            <person name="Paule C.R."/>
            <person name="Poulain J."/>
            <person name="Prion F."/>
            <person name="Qin B."/>
            <person name="Qu C."/>
            <person name="Retzel E.F."/>
            <person name="Riddle C."/>
            <person name="Sallet E."/>
            <person name="Samain S."/>
            <person name="Samson N."/>
            <person name="Sanders I."/>
            <person name="Saurat O."/>
            <person name="Scarpelli C."/>
            <person name="Schiex T."/>
            <person name="Segurens B."/>
            <person name="Severin A.J."/>
            <person name="Sherrier D.J."/>
            <person name="Shi R."/>
            <person name="Sims S."/>
            <person name="Singer S.R."/>
            <person name="Sinharoy S."/>
            <person name="Sterck L."/>
            <person name="Viollet A."/>
            <person name="Wang B.B."/>
            <person name="Wang K."/>
            <person name="Wang M."/>
            <person name="Wang X."/>
            <person name="Warfsmann J."/>
            <person name="Weissenbach J."/>
            <person name="White D.D."/>
            <person name="White J.D."/>
            <person name="Wiley G.B."/>
            <person name="Wincker P."/>
            <person name="Xing Y."/>
            <person name="Yang L."/>
            <person name="Yao Z."/>
            <person name="Ying F."/>
            <person name="Zhai J."/>
            <person name="Zhou L."/>
            <person name="Zuber A."/>
            <person name="Denarie J."/>
            <person name="Dixon R.A."/>
            <person name="May G.D."/>
            <person name="Schwartz D.C."/>
            <person name="Rogers J."/>
            <person name="Quetier F."/>
            <person name="Town C.D."/>
            <person name="Roe B.A."/>
        </authorList>
    </citation>
    <scope>NUCLEOTIDE SEQUENCE [LARGE SCALE GENOMIC DNA]</scope>
    <source>
        <strain evidence="1">A17</strain>
        <strain evidence="2 3">cv. Jemalong A17</strain>
    </source>
</reference>
<proteinExistence type="predicted"/>
<reference evidence="2" key="3">
    <citation type="submission" date="2015-06" db="UniProtKB">
        <authorList>
            <consortium name="EnsemblPlants"/>
        </authorList>
    </citation>
    <scope>IDENTIFICATION</scope>
    <source>
        <strain evidence="2">cv. Jemalong A17</strain>
    </source>
</reference>
<dbReference type="AlphaFoldDB" id="G7ZUR2"/>
<protein>
    <recommendedName>
        <fullName evidence="4">RNA-directed DNA polymerase</fullName>
    </recommendedName>
</protein>
<name>G7ZUR2_MEDTR</name>
<dbReference type="OMA" id="DVQAHNT"/>
<keyword evidence="3" id="KW-1185">Reference proteome</keyword>
<organism evidence="2">
    <name type="scientific">Medicago truncatula</name>
    <name type="common">Barrel medic</name>
    <name type="synonym">Medicago tribuloides</name>
    <dbReference type="NCBI Taxonomy" id="3880"/>
    <lineage>
        <taxon>Eukaryota</taxon>
        <taxon>Viridiplantae</taxon>
        <taxon>Streptophyta</taxon>
        <taxon>Embryophyta</taxon>
        <taxon>Tracheophyta</taxon>
        <taxon>Spermatophyta</taxon>
        <taxon>Magnoliopsida</taxon>
        <taxon>eudicotyledons</taxon>
        <taxon>Gunneridae</taxon>
        <taxon>Pentapetalae</taxon>
        <taxon>rosids</taxon>
        <taxon>fabids</taxon>
        <taxon>Fabales</taxon>
        <taxon>Fabaceae</taxon>
        <taxon>Papilionoideae</taxon>
        <taxon>50 kb inversion clade</taxon>
        <taxon>NPAAA clade</taxon>
        <taxon>Hologalegina</taxon>
        <taxon>IRL clade</taxon>
        <taxon>Trifolieae</taxon>
        <taxon>Medicago</taxon>
    </lineage>
</organism>
<evidence type="ECO:0000313" key="3">
    <source>
        <dbReference type="Proteomes" id="UP000002051"/>
    </source>
</evidence>
<dbReference type="EnsemblPlants" id="KEH17104">
    <property type="protein sequence ID" value="KEH17104"/>
    <property type="gene ID" value="MTR_0044s0290"/>
</dbReference>
<dbReference type="PaxDb" id="3880-AES82950"/>
<gene>
    <name evidence="1" type="ORF">MTR_0044s0290</name>
</gene>
<dbReference type="HOGENOM" id="CLU_2625771_0_0_1"/>
<reference evidence="1 3" key="2">
    <citation type="journal article" date="2014" name="BMC Genomics">
        <title>An improved genome release (version Mt4.0) for the model legume Medicago truncatula.</title>
        <authorList>
            <person name="Tang H."/>
            <person name="Krishnakumar V."/>
            <person name="Bidwell S."/>
            <person name="Rosen B."/>
            <person name="Chan A."/>
            <person name="Zhou S."/>
            <person name="Gentzbittel L."/>
            <person name="Childs K.L."/>
            <person name="Yandell M."/>
            <person name="Gundlach H."/>
            <person name="Mayer K.F."/>
            <person name="Schwartz D.C."/>
            <person name="Town C.D."/>
        </authorList>
    </citation>
    <scope>GENOME REANNOTATION</scope>
    <source>
        <strain evidence="1">A17</strain>
        <strain evidence="2 3">cv. Jemalong A17</strain>
    </source>
</reference>
<evidence type="ECO:0008006" key="4">
    <source>
        <dbReference type="Google" id="ProtNLM"/>
    </source>
</evidence>
<evidence type="ECO:0000313" key="2">
    <source>
        <dbReference type="EnsemblPlants" id="KEH17104"/>
    </source>
</evidence>
<dbReference type="Proteomes" id="UP000002051">
    <property type="component" value="Unassembled WGS sequence"/>
</dbReference>